<accession>D8LS30</accession>
<protein>
    <submittedName>
        <fullName evidence="2">Uncharacterized protein</fullName>
    </submittedName>
</protein>
<evidence type="ECO:0000256" key="1">
    <source>
        <dbReference type="SAM" id="MobiDB-lite"/>
    </source>
</evidence>
<name>D8LS30_ECTSI</name>
<organism evidence="2 3">
    <name type="scientific">Ectocarpus siliculosus</name>
    <name type="common">Brown alga</name>
    <name type="synonym">Conferva siliculosa</name>
    <dbReference type="NCBI Taxonomy" id="2880"/>
    <lineage>
        <taxon>Eukaryota</taxon>
        <taxon>Sar</taxon>
        <taxon>Stramenopiles</taxon>
        <taxon>Ochrophyta</taxon>
        <taxon>PX clade</taxon>
        <taxon>Phaeophyceae</taxon>
        <taxon>Ectocarpales</taxon>
        <taxon>Ectocarpaceae</taxon>
        <taxon>Ectocarpus</taxon>
    </lineage>
</organism>
<feature type="compositionally biased region" description="Low complexity" evidence="1">
    <location>
        <begin position="23"/>
        <end position="32"/>
    </location>
</feature>
<evidence type="ECO:0000313" key="3">
    <source>
        <dbReference type="Proteomes" id="UP000002630"/>
    </source>
</evidence>
<dbReference type="AlphaFoldDB" id="D8LS30"/>
<reference evidence="2 3" key="1">
    <citation type="journal article" date="2010" name="Nature">
        <title>The Ectocarpus genome and the independent evolution of multicellularity in brown algae.</title>
        <authorList>
            <person name="Cock J.M."/>
            <person name="Sterck L."/>
            <person name="Rouze P."/>
            <person name="Scornet D."/>
            <person name="Allen A.E."/>
            <person name="Amoutzias G."/>
            <person name="Anthouard V."/>
            <person name="Artiguenave F."/>
            <person name="Aury J.M."/>
            <person name="Badger J.H."/>
            <person name="Beszteri B."/>
            <person name="Billiau K."/>
            <person name="Bonnet E."/>
            <person name="Bothwell J.H."/>
            <person name="Bowler C."/>
            <person name="Boyen C."/>
            <person name="Brownlee C."/>
            <person name="Carrano C.J."/>
            <person name="Charrier B."/>
            <person name="Cho G.Y."/>
            <person name="Coelho S.M."/>
            <person name="Collen J."/>
            <person name="Corre E."/>
            <person name="Da Silva C."/>
            <person name="Delage L."/>
            <person name="Delaroque N."/>
            <person name="Dittami S.M."/>
            <person name="Doulbeau S."/>
            <person name="Elias M."/>
            <person name="Farnham G."/>
            <person name="Gachon C.M."/>
            <person name="Gschloessl B."/>
            <person name="Heesch S."/>
            <person name="Jabbari K."/>
            <person name="Jubin C."/>
            <person name="Kawai H."/>
            <person name="Kimura K."/>
            <person name="Kloareg B."/>
            <person name="Kupper F.C."/>
            <person name="Lang D."/>
            <person name="Le Bail A."/>
            <person name="Leblanc C."/>
            <person name="Lerouge P."/>
            <person name="Lohr M."/>
            <person name="Lopez P.J."/>
            <person name="Martens C."/>
            <person name="Maumus F."/>
            <person name="Michel G."/>
            <person name="Miranda-Saavedra D."/>
            <person name="Morales J."/>
            <person name="Moreau H."/>
            <person name="Motomura T."/>
            <person name="Nagasato C."/>
            <person name="Napoli C.A."/>
            <person name="Nelson D.R."/>
            <person name="Nyvall-Collen P."/>
            <person name="Peters A.F."/>
            <person name="Pommier C."/>
            <person name="Potin P."/>
            <person name="Poulain J."/>
            <person name="Quesneville H."/>
            <person name="Read B."/>
            <person name="Rensing S.A."/>
            <person name="Ritter A."/>
            <person name="Rousvoal S."/>
            <person name="Samanta M."/>
            <person name="Samson G."/>
            <person name="Schroeder D.C."/>
            <person name="Segurens B."/>
            <person name="Strittmatter M."/>
            <person name="Tonon T."/>
            <person name="Tregear J.W."/>
            <person name="Valentin K."/>
            <person name="von Dassow P."/>
            <person name="Yamagishi T."/>
            <person name="Van de Peer Y."/>
            <person name="Wincker P."/>
        </authorList>
    </citation>
    <scope>NUCLEOTIDE SEQUENCE [LARGE SCALE GENOMIC DNA]</scope>
    <source>
        <strain evidence="3">Ec32 / CCAP1310/4</strain>
    </source>
</reference>
<feature type="region of interest" description="Disordered" evidence="1">
    <location>
        <begin position="20"/>
        <end position="70"/>
    </location>
</feature>
<feature type="compositionally biased region" description="Low complexity" evidence="1">
    <location>
        <begin position="47"/>
        <end position="56"/>
    </location>
</feature>
<proteinExistence type="predicted"/>
<sequence length="70" mass="7201">MPAQALDMSQQPLLNAQAISFEPPAGGAASGIPAGGGVYYPPPPPQQQQQQQQQQQNATGRGAGAGRQNF</sequence>
<evidence type="ECO:0000313" key="2">
    <source>
        <dbReference type="EMBL" id="CBN73814.1"/>
    </source>
</evidence>
<dbReference type="EMBL" id="FN648926">
    <property type="protein sequence ID" value="CBN73814.1"/>
    <property type="molecule type" value="Genomic_DNA"/>
</dbReference>
<feature type="compositionally biased region" description="Gly residues" evidence="1">
    <location>
        <begin position="61"/>
        <end position="70"/>
    </location>
</feature>
<dbReference type="Proteomes" id="UP000002630">
    <property type="component" value="Linkage Group LG06"/>
</dbReference>
<keyword evidence="3" id="KW-1185">Reference proteome</keyword>
<gene>
    <name evidence="2" type="ORF">Esi_0007_0101</name>
</gene>
<dbReference type="EMBL" id="FN649731">
    <property type="protein sequence ID" value="CBN73814.1"/>
    <property type="molecule type" value="Genomic_DNA"/>
</dbReference>
<dbReference type="InParanoid" id="D8LS30"/>